<keyword evidence="2" id="KW-1185">Reference proteome</keyword>
<evidence type="ECO:0000313" key="2">
    <source>
        <dbReference type="Proteomes" id="UP000193925"/>
    </source>
</evidence>
<organism evidence="1 2">
    <name type="scientific">Acidithiobacillus ferrivorans</name>
    <dbReference type="NCBI Taxonomy" id="160808"/>
    <lineage>
        <taxon>Bacteria</taxon>
        <taxon>Pseudomonadati</taxon>
        <taxon>Pseudomonadota</taxon>
        <taxon>Acidithiobacillia</taxon>
        <taxon>Acidithiobacillales</taxon>
        <taxon>Acidithiobacillaceae</taxon>
        <taxon>Acidithiobacillus</taxon>
    </lineage>
</organism>
<gene>
    <name evidence="1" type="ORF">AFERRI_P0015</name>
</gene>
<accession>A0ABY1MVG0</accession>
<evidence type="ECO:0000313" key="1">
    <source>
        <dbReference type="EMBL" id="SMH67811.1"/>
    </source>
</evidence>
<proteinExistence type="predicted"/>
<reference evidence="1 2" key="1">
    <citation type="submission" date="2017-03" db="EMBL/GenBank/DDBJ databases">
        <authorList>
            <person name="Regsiter A."/>
            <person name="William W."/>
        </authorList>
    </citation>
    <scope>NUCLEOTIDE SEQUENCE [LARGE SCALE GENOMIC DNA]</scope>
    <source>
        <strain evidence="1">PRJEB5721</strain>
        <plasmid evidence="2">aferrip</plasmid>
    </source>
</reference>
<name>A0ABY1MVG0_9PROT</name>
<sequence>MPSKNSAGSGVEPQEAGFVVDEKGRYAYPDPNLPGVRAAWDALAAAERKELEADLQKRAEALGHRGEIELWTKEKRAADPGYQRILQEIKDDPSLKEMASTAHKQGVSRAKQEHEAQREQDRKALLKAAKGLGVRAEKVSSNAAKQAEIQREFVELVQRGAGLVDEKALSKSLQGGREAYRMTKSDIVSVTFLKTLPIGMPGNETGLRESGSPRMQGLVLTMRGLSKTVVCEERSDQIPRRWIFMMVE</sequence>
<geneLocation type="plasmid" evidence="2">
    <name>aferrip</name>
</geneLocation>
<dbReference type="RefSeq" id="WP_085537920.1">
    <property type="nucleotide sequence ID" value="NZ_LT841306.1"/>
</dbReference>
<dbReference type="Proteomes" id="UP000193925">
    <property type="component" value="Plasmid AFERRIp"/>
</dbReference>
<protein>
    <submittedName>
        <fullName evidence="1">Uncharacterized protein</fullName>
    </submittedName>
</protein>
<keyword evidence="1" id="KW-0614">Plasmid</keyword>
<dbReference type="EMBL" id="LT841306">
    <property type="protein sequence ID" value="SMH67811.1"/>
    <property type="molecule type" value="Genomic_DNA"/>
</dbReference>